<organism evidence="5 6">
    <name type="scientific">Actinocatenispora thailandica</name>
    <dbReference type="NCBI Taxonomy" id="227318"/>
    <lineage>
        <taxon>Bacteria</taxon>
        <taxon>Bacillati</taxon>
        <taxon>Actinomycetota</taxon>
        <taxon>Actinomycetes</taxon>
        <taxon>Micromonosporales</taxon>
        <taxon>Micromonosporaceae</taxon>
        <taxon>Actinocatenispora</taxon>
    </lineage>
</organism>
<dbReference type="EMBL" id="AP023355">
    <property type="protein sequence ID" value="BCJ33825.1"/>
    <property type="molecule type" value="Genomic_DNA"/>
</dbReference>
<dbReference type="InterPro" id="IPR006311">
    <property type="entry name" value="TAT_signal"/>
</dbReference>
<accession>A0A7R7DLE4</accession>
<sequence>MFADSVRSLRPTRRQLLIGAGTAAGAATLGATTATGPAAAAPGRTGIDWPRGQVLPHFATPDMLDLIDLTDATDADQLLVASLQGLVNRTRPRIATLRPADEGGLTWLHTAGLRYRTVDAPADLLRRYRSVVRGVVVTDPDLPATRNLATTLAGLHDAVIAAPDQLAGLADLPVVADLRGRFADEIGAYRWAVDTLWPHAEHRILIGLDPENTLCDLRDYAVATKALTLWIHPDVPESRAIGDRVMSEMAPGTAFLGWWPAGVGGESDGTELTSRHGLIVLAADHSQNLTVFGGAPAPVAGGQRTLPAPPLANRVYVTFSMTEGDNLQYNQHKMRQLWDDPGRGAVPLNWSTNPLLIDAAPAFLSHYQRTATRNDYLMAGPSGAGYAYPSPWPDDALGAFTGMTARYMRRTGMQTAVILNRIDGADVPLSAAEAARYIRDVRPLGLFKDWTDRTELSVLHRDTPQAVSYLTSSVAEAQAAIADSAAGWSGDAPLFLSIGILSWNLNPTDVATIAASLSDPYTVVRGDQFFRLARRARQLPRR</sequence>
<dbReference type="Pfam" id="PF14323">
    <property type="entry name" value="GxGYxYP_C"/>
    <property type="match status" value="1"/>
</dbReference>
<evidence type="ECO:0000259" key="2">
    <source>
        <dbReference type="Pfam" id="PF16216"/>
    </source>
</evidence>
<keyword evidence="6" id="KW-1185">Reference proteome</keyword>
<evidence type="ECO:0000259" key="1">
    <source>
        <dbReference type="Pfam" id="PF14323"/>
    </source>
</evidence>
<name>A0A7R7DLE4_9ACTN</name>
<dbReference type="PROSITE" id="PS51318">
    <property type="entry name" value="TAT"/>
    <property type="match status" value="1"/>
</dbReference>
<gene>
    <name evidence="5" type="ORF">Athai_13280</name>
</gene>
<dbReference type="KEGG" id="atl:Athai_13280"/>
<evidence type="ECO:0008006" key="7">
    <source>
        <dbReference type="Google" id="ProtNLM"/>
    </source>
</evidence>
<dbReference type="Pfam" id="PF16216">
    <property type="entry name" value="GxGYxYP_N"/>
    <property type="match status" value="1"/>
</dbReference>
<dbReference type="InterPro" id="IPR032626">
    <property type="entry name" value="GxGYxYP_N_1st"/>
</dbReference>
<reference evidence="5 6" key="1">
    <citation type="submission" date="2020-08" db="EMBL/GenBank/DDBJ databases">
        <title>Whole genome shotgun sequence of Actinocatenispora thailandica NBRC 105041.</title>
        <authorList>
            <person name="Komaki H."/>
            <person name="Tamura T."/>
        </authorList>
    </citation>
    <scope>NUCLEOTIDE SEQUENCE [LARGE SCALE GENOMIC DNA]</scope>
    <source>
        <strain evidence="5 6">NBRC 105041</strain>
    </source>
</reference>
<protein>
    <recommendedName>
        <fullName evidence="7">GxGYxY motif-containing protein</fullName>
    </recommendedName>
</protein>
<dbReference type="Pfam" id="PF20957">
    <property type="entry name" value="GxGYxYP_N_2nd"/>
    <property type="match status" value="1"/>
</dbReference>
<evidence type="ECO:0000313" key="5">
    <source>
        <dbReference type="EMBL" id="BCJ33825.1"/>
    </source>
</evidence>
<dbReference type="PANTHER" id="PTHR37321">
    <property type="entry name" value="EXPORTED PROTEIN-RELATED"/>
    <property type="match status" value="1"/>
</dbReference>
<evidence type="ECO:0000259" key="3">
    <source>
        <dbReference type="Pfam" id="PF20957"/>
    </source>
</evidence>
<dbReference type="Gene3D" id="3.20.20.490">
    <property type="entry name" value="GxGYxYP glycoside hydrolase, C-terminal domain"/>
    <property type="match status" value="1"/>
</dbReference>
<dbReference type="RefSeq" id="WP_203960654.1">
    <property type="nucleotide sequence ID" value="NZ_AP023355.1"/>
</dbReference>
<evidence type="ECO:0000259" key="4">
    <source>
        <dbReference type="Pfam" id="PF20958"/>
    </source>
</evidence>
<dbReference type="AlphaFoldDB" id="A0A7R7DLE4"/>
<dbReference type="PANTHER" id="PTHR37321:SF1">
    <property type="entry name" value="EXPORTED PROTEIN"/>
    <property type="match status" value="1"/>
</dbReference>
<dbReference type="Proteomes" id="UP000611640">
    <property type="component" value="Chromosome"/>
</dbReference>
<feature type="domain" description="GxGYxYP putative glycoside hydrolase third N-terminal" evidence="4">
    <location>
        <begin position="202"/>
        <end position="292"/>
    </location>
</feature>
<dbReference type="InterPro" id="IPR048310">
    <property type="entry name" value="GxGYxYP_N_2nd"/>
</dbReference>
<proteinExistence type="predicted"/>
<feature type="domain" description="GxGYxYP putative glycoside hydrolase second N-terminal" evidence="3">
    <location>
        <begin position="132"/>
        <end position="199"/>
    </location>
</feature>
<dbReference type="InterPro" id="IPR038410">
    <property type="entry name" value="GxGYxYP_C_sf"/>
</dbReference>
<dbReference type="InterPro" id="IPR048309">
    <property type="entry name" value="GxGYxYP_N_3rd"/>
</dbReference>
<feature type="domain" description="GxGYxYP putative glycoside hydrolase first N-terminal" evidence="2">
    <location>
        <begin position="66"/>
        <end position="130"/>
    </location>
</feature>
<evidence type="ECO:0000313" key="6">
    <source>
        <dbReference type="Proteomes" id="UP000611640"/>
    </source>
</evidence>
<feature type="domain" description="GxGYxYP putative glycoside hydrolase C-terminal" evidence="1">
    <location>
        <begin position="313"/>
        <end position="534"/>
    </location>
</feature>
<dbReference type="InterPro" id="IPR025832">
    <property type="entry name" value="GxGYxYP_C"/>
</dbReference>
<dbReference type="Pfam" id="PF20958">
    <property type="entry name" value="GxGYxYP_N_3rd"/>
    <property type="match status" value="1"/>
</dbReference>